<organism evidence="2 4">
    <name type="scientific">Didymodactylos carnosus</name>
    <dbReference type="NCBI Taxonomy" id="1234261"/>
    <lineage>
        <taxon>Eukaryota</taxon>
        <taxon>Metazoa</taxon>
        <taxon>Spiralia</taxon>
        <taxon>Gnathifera</taxon>
        <taxon>Rotifera</taxon>
        <taxon>Eurotatoria</taxon>
        <taxon>Bdelloidea</taxon>
        <taxon>Philodinida</taxon>
        <taxon>Philodinidae</taxon>
        <taxon>Didymodactylos</taxon>
    </lineage>
</organism>
<protein>
    <recommendedName>
        <fullName evidence="5">Ubiquitin-like domain-containing protein</fullName>
    </recommendedName>
</protein>
<feature type="region of interest" description="Disordered" evidence="1">
    <location>
        <begin position="1"/>
        <end position="139"/>
    </location>
</feature>
<keyword evidence="4" id="KW-1185">Reference proteome</keyword>
<proteinExistence type="predicted"/>
<dbReference type="InterPro" id="IPR029071">
    <property type="entry name" value="Ubiquitin-like_domsf"/>
</dbReference>
<comment type="caution">
    <text evidence="2">The sequence shown here is derived from an EMBL/GenBank/DDBJ whole genome shotgun (WGS) entry which is preliminary data.</text>
</comment>
<feature type="compositionally biased region" description="Polar residues" evidence="1">
    <location>
        <begin position="117"/>
        <end position="133"/>
    </location>
</feature>
<feature type="compositionally biased region" description="Acidic residues" evidence="1">
    <location>
        <begin position="45"/>
        <end position="80"/>
    </location>
</feature>
<evidence type="ECO:0000256" key="1">
    <source>
        <dbReference type="SAM" id="MobiDB-lite"/>
    </source>
</evidence>
<dbReference type="Proteomes" id="UP000663829">
    <property type="component" value="Unassembled WGS sequence"/>
</dbReference>
<dbReference type="EMBL" id="CAJOBC010009808">
    <property type="protein sequence ID" value="CAF3997026.1"/>
    <property type="molecule type" value="Genomic_DNA"/>
</dbReference>
<feature type="compositionally biased region" description="Low complexity" evidence="1">
    <location>
        <begin position="1"/>
        <end position="18"/>
    </location>
</feature>
<evidence type="ECO:0000313" key="3">
    <source>
        <dbReference type="EMBL" id="CAF3997026.1"/>
    </source>
</evidence>
<feature type="non-terminal residue" evidence="2">
    <location>
        <position position="1"/>
    </location>
</feature>
<sequence>RNAASAQFTAATATAKATSRTRNSNSDSDPRLSPRKRKLTVAEVSSEEEEVEEGGSDDDESLESDEEDSNESDDEQENEEVWILTKTELKEEKATPSASTLKRQRSLSRKPSETTLKRTNSVAAARVSSNDPTSTKKKVLSDVKSNQTAIFKDLGNLTKEKTIFAQAKEWTETKCEVVAIDCNSDMTLNELKMKLKAELKLHDEDVKKLYINETMKLIEDHDSATHSMKLSDFKIENHDIIYYFEPSEEFAGQVLYIKTLTGKRTTLPVSQLFNR</sequence>
<accession>A0A814YU28</accession>
<dbReference type="Proteomes" id="UP000681722">
    <property type="component" value="Unassembled WGS sequence"/>
</dbReference>
<dbReference type="SUPFAM" id="SSF54236">
    <property type="entry name" value="Ubiquitin-like"/>
    <property type="match status" value="1"/>
</dbReference>
<name>A0A814YU28_9BILA</name>
<evidence type="ECO:0008006" key="5">
    <source>
        <dbReference type="Google" id="ProtNLM"/>
    </source>
</evidence>
<dbReference type="AlphaFoldDB" id="A0A814YU28"/>
<evidence type="ECO:0000313" key="2">
    <source>
        <dbReference type="EMBL" id="CAF1234476.1"/>
    </source>
</evidence>
<evidence type="ECO:0000313" key="4">
    <source>
        <dbReference type="Proteomes" id="UP000663829"/>
    </source>
</evidence>
<reference evidence="2" key="1">
    <citation type="submission" date="2021-02" db="EMBL/GenBank/DDBJ databases">
        <authorList>
            <person name="Nowell W R."/>
        </authorList>
    </citation>
    <scope>NUCLEOTIDE SEQUENCE</scope>
</reference>
<dbReference type="EMBL" id="CAJNOQ010009803">
    <property type="protein sequence ID" value="CAF1234476.1"/>
    <property type="molecule type" value="Genomic_DNA"/>
</dbReference>
<gene>
    <name evidence="2" type="ORF">GPM918_LOCUS25343</name>
    <name evidence="3" type="ORF">SRO942_LOCUS25349</name>
</gene>